<dbReference type="InterPro" id="IPR050585">
    <property type="entry name" value="Xaa-Pro_dipeptidyl-ppase/CocE"/>
</dbReference>
<evidence type="ECO:0000313" key="3">
    <source>
        <dbReference type="EMBL" id="OLR93815.1"/>
    </source>
</evidence>
<dbReference type="Gene3D" id="3.40.50.1820">
    <property type="entry name" value="alpha/beta hydrolase"/>
    <property type="match status" value="1"/>
</dbReference>
<dbReference type="InterPro" id="IPR029058">
    <property type="entry name" value="AB_hydrolase_fold"/>
</dbReference>
<dbReference type="SUPFAM" id="SSF53474">
    <property type="entry name" value="alpha/beta-Hydrolases"/>
    <property type="match status" value="1"/>
</dbReference>
<keyword evidence="4" id="KW-1185">Reference proteome</keyword>
<evidence type="ECO:0000259" key="2">
    <source>
        <dbReference type="Pfam" id="PF00326"/>
    </source>
</evidence>
<dbReference type="PANTHER" id="PTHR43056:SF5">
    <property type="entry name" value="PEPTIDASE S9 PROLYL OLIGOPEPTIDASE CATALYTIC DOMAIN-CONTAINING PROTEIN"/>
    <property type="match status" value="1"/>
</dbReference>
<comment type="caution">
    <text evidence="3">The sequence shown here is derived from an EMBL/GenBank/DDBJ whole genome shotgun (WGS) entry which is preliminary data.</text>
</comment>
<feature type="region of interest" description="Disordered" evidence="1">
    <location>
        <begin position="107"/>
        <end position="131"/>
    </location>
</feature>
<sequence>MVKIAPYGTWTSPVTAADVADPGAAPNWVRRFGDEVWWTLAKPDEGGRSTLVRQAPGGAATELLGPGWNARNRVHEYGGTPYTVVGGRAVFTNWADQRAYLLDPGSEPVALTPEPDRPQGQRFSDLVPGPDGASVWAVRETATGDRPTDVARDLVAIALDGSGVRSLGASHHFLTAPRPSPDGRFAAWIGWEHPNMPWDGTELCVAPLTAEGTLGVHRVVAGGPQESVCQLEWEAPDSLLALTDPDGWWNLHRVSLDGTVTNLAPGEHEIGGPLWQLGRRWFGVLGRGRFAVLRAGGLAVLDERTATITDVETDVPLWSDLGAGTDGVVTAVGSGPREAAGVVRLDLSTGELTRLGEPGQPIPDPAWLPEPVHRSFAAADGRAIPALVYPPTNPDFAAPEGELPPYVVHVHGGPTGSNGTALNVGFAYFTSRGIGVVAVDYGGSTGRGRAYREVLNGQWGVVDVADCAAVATALAAEGTADPARLGIRGGSAGGWTAAASLTTVDTYACGVVQFPILDLSGWTADGGETHDFESRYTENLVGTLPEHADRYRERSPMHKVAALAGPVLLLQGLEDRICPPEQADRFNAALDGSGTPHAYLTFAGEQHGFRKAETIIAAHEAELSFYGQVLGFTPPGVPVLELRR</sequence>
<dbReference type="RefSeq" id="WP_075974714.1">
    <property type="nucleotide sequence ID" value="NZ_MKQR01000009.1"/>
</dbReference>
<dbReference type="EMBL" id="MKQR01000009">
    <property type="protein sequence ID" value="OLR93815.1"/>
    <property type="molecule type" value="Genomic_DNA"/>
</dbReference>
<dbReference type="InterPro" id="IPR001375">
    <property type="entry name" value="Peptidase_S9_cat"/>
</dbReference>
<gene>
    <name evidence="3" type="ORF">BJP25_16420</name>
</gene>
<dbReference type="InterPro" id="IPR011042">
    <property type="entry name" value="6-blade_b-propeller_TolB-like"/>
</dbReference>
<feature type="domain" description="Peptidase S9 prolyl oligopeptidase catalytic" evidence="2">
    <location>
        <begin position="426"/>
        <end position="631"/>
    </location>
</feature>
<organism evidence="3 4">
    <name type="scientific">Actinokineospora bangkokensis</name>
    <dbReference type="NCBI Taxonomy" id="1193682"/>
    <lineage>
        <taxon>Bacteria</taxon>
        <taxon>Bacillati</taxon>
        <taxon>Actinomycetota</taxon>
        <taxon>Actinomycetes</taxon>
        <taxon>Pseudonocardiales</taxon>
        <taxon>Pseudonocardiaceae</taxon>
        <taxon>Actinokineospora</taxon>
    </lineage>
</organism>
<reference evidence="3 4" key="1">
    <citation type="submission" date="2016-10" db="EMBL/GenBank/DDBJ databases">
        <title>The Draft Genome Sequence of Actinokineospora bangkokensis 44EHWT reveals the biosynthetic pathway of antifungal compounds Thailandins with unusual extender unit butylmalonyl-CoA.</title>
        <authorList>
            <person name="Greule A."/>
            <person name="Intra B."/>
            <person name="Flemming S."/>
            <person name="Rommel M.G."/>
            <person name="Panbangred W."/>
            <person name="Bechthold A."/>
        </authorList>
    </citation>
    <scope>NUCLEOTIDE SEQUENCE [LARGE SCALE GENOMIC DNA]</scope>
    <source>
        <strain evidence="3 4">44EHW</strain>
    </source>
</reference>
<proteinExistence type="predicted"/>
<evidence type="ECO:0000313" key="4">
    <source>
        <dbReference type="Proteomes" id="UP000186040"/>
    </source>
</evidence>
<dbReference type="PANTHER" id="PTHR43056">
    <property type="entry name" value="PEPTIDASE S9 PROLYL OLIGOPEPTIDASE"/>
    <property type="match status" value="1"/>
</dbReference>
<evidence type="ECO:0000256" key="1">
    <source>
        <dbReference type="SAM" id="MobiDB-lite"/>
    </source>
</evidence>
<dbReference type="Gene3D" id="2.120.10.30">
    <property type="entry name" value="TolB, C-terminal domain"/>
    <property type="match status" value="1"/>
</dbReference>
<dbReference type="Proteomes" id="UP000186040">
    <property type="component" value="Unassembled WGS sequence"/>
</dbReference>
<dbReference type="OrthoDB" id="128799at2"/>
<dbReference type="GO" id="GO:0008236">
    <property type="term" value="F:serine-type peptidase activity"/>
    <property type="evidence" value="ECO:0007669"/>
    <property type="project" value="InterPro"/>
</dbReference>
<protein>
    <submittedName>
        <fullName evidence="3">Acyl-peptide hydrolase</fullName>
    </submittedName>
</protein>
<dbReference type="Pfam" id="PF00326">
    <property type="entry name" value="Peptidase_S9"/>
    <property type="match status" value="1"/>
</dbReference>
<accession>A0A1Q9LP73</accession>
<keyword evidence="3" id="KW-0378">Hydrolase</keyword>
<dbReference type="SUPFAM" id="SSF69304">
    <property type="entry name" value="Tricorn protease N-terminal domain"/>
    <property type="match status" value="1"/>
</dbReference>
<dbReference type="GO" id="GO:0006508">
    <property type="term" value="P:proteolysis"/>
    <property type="evidence" value="ECO:0007669"/>
    <property type="project" value="InterPro"/>
</dbReference>
<name>A0A1Q9LP73_9PSEU</name>
<dbReference type="STRING" id="1193682.BJP25_16420"/>
<dbReference type="AlphaFoldDB" id="A0A1Q9LP73"/>